<dbReference type="PANTHER" id="PTHR38118">
    <property type="entry name" value="ANCHORED CELL WALL PROTEIN 11-RELATED"/>
    <property type="match status" value="1"/>
</dbReference>
<evidence type="ECO:0000259" key="2">
    <source>
        <dbReference type="Pfam" id="PF24808"/>
    </source>
</evidence>
<sequence length="190" mass="19033">MFVKSIAAVTIFASFVAAQGANSTIDPNTVDPTTRSQWCLGQRNTCGTLCSGNLADNDCDTTTLQFKCTCAANNSAPGLMYYQNTMPTFICQKIFETCISTNAGVDAAQRACKAAEAANCGHNDPAKFVAAAASSSASASSTPTGTANPASGTSAAPTSSSSAAAATMMPAGFGTGAMALGVAAAFGYMI</sequence>
<dbReference type="InterPro" id="IPR056124">
    <property type="entry name" value="DUF7707"/>
</dbReference>
<keyword evidence="1" id="KW-0732">Signal</keyword>
<protein>
    <recommendedName>
        <fullName evidence="2">DUF7707 domain-containing protein</fullName>
    </recommendedName>
</protein>
<evidence type="ECO:0000313" key="4">
    <source>
        <dbReference type="Proteomes" id="UP001595075"/>
    </source>
</evidence>
<feature type="chain" id="PRO_5045794193" description="DUF7707 domain-containing protein" evidence="1">
    <location>
        <begin position="19"/>
        <end position="190"/>
    </location>
</feature>
<feature type="domain" description="DUF7707" evidence="2">
    <location>
        <begin position="24"/>
        <end position="125"/>
    </location>
</feature>
<gene>
    <name evidence="3" type="ORF">VTL71DRAFT_1610</name>
</gene>
<accession>A0ABR4CD40</accession>
<evidence type="ECO:0000313" key="3">
    <source>
        <dbReference type="EMBL" id="KAL2067186.1"/>
    </source>
</evidence>
<organism evidence="3 4">
    <name type="scientific">Oculimacula yallundae</name>
    <dbReference type="NCBI Taxonomy" id="86028"/>
    <lineage>
        <taxon>Eukaryota</taxon>
        <taxon>Fungi</taxon>
        <taxon>Dikarya</taxon>
        <taxon>Ascomycota</taxon>
        <taxon>Pezizomycotina</taxon>
        <taxon>Leotiomycetes</taxon>
        <taxon>Helotiales</taxon>
        <taxon>Ploettnerulaceae</taxon>
        <taxon>Oculimacula</taxon>
    </lineage>
</organism>
<dbReference type="Proteomes" id="UP001595075">
    <property type="component" value="Unassembled WGS sequence"/>
</dbReference>
<proteinExistence type="predicted"/>
<dbReference type="PANTHER" id="PTHR38118:SF3">
    <property type="entry name" value="ANCHORED CELL WALL PROTEIN 11"/>
    <property type="match status" value="1"/>
</dbReference>
<name>A0ABR4CD40_9HELO</name>
<dbReference type="Pfam" id="PF24808">
    <property type="entry name" value="DUF7707"/>
    <property type="match status" value="1"/>
</dbReference>
<comment type="caution">
    <text evidence="3">The sequence shown here is derived from an EMBL/GenBank/DDBJ whole genome shotgun (WGS) entry which is preliminary data.</text>
</comment>
<evidence type="ECO:0000256" key="1">
    <source>
        <dbReference type="SAM" id="SignalP"/>
    </source>
</evidence>
<dbReference type="EMBL" id="JAZHXI010000010">
    <property type="protein sequence ID" value="KAL2067186.1"/>
    <property type="molecule type" value="Genomic_DNA"/>
</dbReference>
<reference evidence="3 4" key="1">
    <citation type="journal article" date="2024" name="Commun. Biol.">
        <title>Comparative genomic analysis of thermophilic fungi reveals convergent evolutionary adaptations and gene losses.</title>
        <authorList>
            <person name="Steindorff A.S."/>
            <person name="Aguilar-Pontes M.V."/>
            <person name="Robinson A.J."/>
            <person name="Andreopoulos B."/>
            <person name="LaButti K."/>
            <person name="Kuo A."/>
            <person name="Mondo S."/>
            <person name="Riley R."/>
            <person name="Otillar R."/>
            <person name="Haridas S."/>
            <person name="Lipzen A."/>
            <person name="Grimwood J."/>
            <person name="Schmutz J."/>
            <person name="Clum A."/>
            <person name="Reid I.D."/>
            <person name="Moisan M.C."/>
            <person name="Butler G."/>
            <person name="Nguyen T.T.M."/>
            <person name="Dewar K."/>
            <person name="Conant G."/>
            <person name="Drula E."/>
            <person name="Henrissat B."/>
            <person name="Hansel C."/>
            <person name="Singer S."/>
            <person name="Hutchinson M.I."/>
            <person name="de Vries R.P."/>
            <person name="Natvig D.O."/>
            <person name="Powell A.J."/>
            <person name="Tsang A."/>
            <person name="Grigoriev I.V."/>
        </authorList>
    </citation>
    <scope>NUCLEOTIDE SEQUENCE [LARGE SCALE GENOMIC DNA]</scope>
    <source>
        <strain evidence="3 4">CBS 494.80</strain>
    </source>
</reference>
<feature type="signal peptide" evidence="1">
    <location>
        <begin position="1"/>
        <end position="18"/>
    </location>
</feature>
<keyword evidence="4" id="KW-1185">Reference proteome</keyword>